<dbReference type="Pfam" id="PF02368">
    <property type="entry name" value="Big_2"/>
    <property type="match status" value="1"/>
</dbReference>
<dbReference type="InterPro" id="IPR038637">
    <property type="entry name" value="NPCBM_sf"/>
</dbReference>
<dbReference type="Pfam" id="PF08305">
    <property type="entry name" value="NPCBM"/>
    <property type="match status" value="1"/>
</dbReference>
<keyword evidence="4" id="KW-1185">Reference proteome</keyword>
<dbReference type="AlphaFoldDB" id="A0A7W8LPQ2"/>
<dbReference type="SMART" id="SM00635">
    <property type="entry name" value="BID_2"/>
    <property type="match status" value="1"/>
</dbReference>
<dbReference type="Proteomes" id="UP000525389">
    <property type="component" value="Unassembled WGS sequence"/>
</dbReference>
<dbReference type="SUPFAM" id="SSF49373">
    <property type="entry name" value="Invasin/intimin cell-adhesion fragments"/>
    <property type="match status" value="1"/>
</dbReference>
<dbReference type="SMART" id="SM00776">
    <property type="entry name" value="NPCBM"/>
    <property type="match status" value="1"/>
</dbReference>
<dbReference type="RefSeq" id="WP_184027280.1">
    <property type="nucleotide sequence ID" value="NZ_JACHFN010000004.1"/>
</dbReference>
<organism evidence="3 4">
    <name type="scientific">Deinococcus budaensis</name>
    <dbReference type="NCBI Taxonomy" id="1665626"/>
    <lineage>
        <taxon>Bacteria</taxon>
        <taxon>Thermotogati</taxon>
        <taxon>Deinococcota</taxon>
        <taxon>Deinococci</taxon>
        <taxon>Deinococcales</taxon>
        <taxon>Deinococcaceae</taxon>
        <taxon>Deinococcus</taxon>
    </lineage>
</organism>
<evidence type="ECO:0000313" key="3">
    <source>
        <dbReference type="EMBL" id="MBB5234006.1"/>
    </source>
</evidence>
<dbReference type="EMBL" id="JACHFN010000004">
    <property type="protein sequence ID" value="MBB5234006.1"/>
    <property type="molecule type" value="Genomic_DNA"/>
</dbReference>
<evidence type="ECO:0000259" key="2">
    <source>
        <dbReference type="SMART" id="SM00776"/>
    </source>
</evidence>
<protein>
    <recommendedName>
        <fullName evidence="5">Glycosyl hydrolase</fullName>
    </recommendedName>
</protein>
<evidence type="ECO:0000313" key="4">
    <source>
        <dbReference type="Proteomes" id="UP000525389"/>
    </source>
</evidence>
<proteinExistence type="predicted"/>
<name>A0A7W8LPQ2_9DEIO</name>
<dbReference type="InterPro" id="IPR011050">
    <property type="entry name" value="Pectin_lyase_fold/virulence"/>
</dbReference>
<accession>A0A7W8LPQ2</accession>
<dbReference type="InterPro" id="IPR008964">
    <property type="entry name" value="Invasin/intimin_cell_adhesion"/>
</dbReference>
<feature type="domain" description="BIG2" evidence="1">
    <location>
        <begin position="217"/>
        <end position="291"/>
    </location>
</feature>
<sequence length="673" mass="68637">MGQNAVWGNNKKGRAGLQGTLLLLTLGLASCGGQGSLPPAPEAPAGAAVGTVVEPQQLGQGDNTLSVEPFVSVSNAWGPVERDRSNGEQGAGDGRTLTLNGQTFGRGFGTHAGSSMAFDLGGRCSTFTASVGVDDEVGDRGSVLFQVYADGVKLYDSGKMTGKSATRTLSVSVAGKRELRLVVTDAGDGNQFDHADWVQPTLRGCTAPTTVAAPAPSVSSVTVSPSALALTTGAAGKLTATVVTGGGASSAVTWSSSTPGVATVAADGTVTGVTAGTATIRATSTADASKFGTATVTVSAPAPAPTPGAVVYGGKLVVTRGGTYSGNWESTDTTPAVSIQTSEPVTIENANIRGRGPLIHGYGANLTVRNVRGTSLTPNILGRAAEMAIKIGDARNLRVEGSTFTGGGIYVHNFIGDPAAGQGIRILKNNFVNIDGRKSDGAGGYSGSVIRQMVQFNGVTRIPTAEIAWNQNINEAGRSAGEDLINMYASSGTPDKPILIHDNYLQGSYPANPTEGAHSGGGILLGDGVTGNPETNGYQHAYGNTVISTTNYGMAIIGGWGNRIENNRVISSGRTPDGTRIAAQNVGLYVWDMYGSGAAFGGHVMQNNTSGWTKVSATGTTSQNNWWFPNGSTNGSLTANNAGLGTQTLDSEQAEFVRWQSKLSAAGIVVGAR</sequence>
<dbReference type="InterPro" id="IPR013222">
    <property type="entry name" value="Glyco_hyd_98_carb-bd"/>
</dbReference>
<evidence type="ECO:0008006" key="5">
    <source>
        <dbReference type="Google" id="ProtNLM"/>
    </source>
</evidence>
<dbReference type="InterPro" id="IPR008979">
    <property type="entry name" value="Galactose-bd-like_sf"/>
</dbReference>
<feature type="domain" description="Glycosyl hydrolase family 98 putative carbohydrate-binding module" evidence="2">
    <location>
        <begin position="59"/>
        <end position="204"/>
    </location>
</feature>
<evidence type="ECO:0000259" key="1">
    <source>
        <dbReference type="SMART" id="SM00635"/>
    </source>
</evidence>
<dbReference type="Gene3D" id="2.60.40.1080">
    <property type="match status" value="1"/>
</dbReference>
<reference evidence="3 4" key="1">
    <citation type="submission" date="2020-08" db="EMBL/GenBank/DDBJ databases">
        <title>Genomic Encyclopedia of Type Strains, Phase IV (KMG-IV): sequencing the most valuable type-strain genomes for metagenomic binning, comparative biology and taxonomic classification.</title>
        <authorList>
            <person name="Goeker M."/>
        </authorList>
    </citation>
    <scope>NUCLEOTIDE SEQUENCE [LARGE SCALE GENOMIC DNA]</scope>
    <source>
        <strain evidence="3 4">DSM 101791</strain>
    </source>
</reference>
<dbReference type="Gene3D" id="2.60.120.1060">
    <property type="entry name" value="NPCBM/NEW2 domain"/>
    <property type="match status" value="1"/>
</dbReference>
<dbReference type="SUPFAM" id="SSF49785">
    <property type="entry name" value="Galactose-binding domain-like"/>
    <property type="match status" value="1"/>
</dbReference>
<dbReference type="SUPFAM" id="SSF51126">
    <property type="entry name" value="Pectin lyase-like"/>
    <property type="match status" value="1"/>
</dbReference>
<gene>
    <name evidence="3" type="ORF">HNQ09_001444</name>
</gene>
<comment type="caution">
    <text evidence="3">The sequence shown here is derived from an EMBL/GenBank/DDBJ whole genome shotgun (WGS) entry which is preliminary data.</text>
</comment>
<dbReference type="InterPro" id="IPR003343">
    <property type="entry name" value="Big_2"/>
</dbReference>